<dbReference type="InParanoid" id="A0A7J7CA83"/>
<dbReference type="Pfam" id="PF23559">
    <property type="entry name" value="WHD_DRP"/>
    <property type="match status" value="1"/>
</dbReference>
<dbReference type="InterPro" id="IPR001611">
    <property type="entry name" value="Leu-rich_rpt"/>
</dbReference>
<dbReference type="InterPro" id="IPR002182">
    <property type="entry name" value="NB-ARC"/>
</dbReference>
<dbReference type="Gene3D" id="1.10.10.10">
    <property type="entry name" value="Winged helix-like DNA-binding domain superfamily/Winged helix DNA-binding domain"/>
    <property type="match status" value="1"/>
</dbReference>
<dbReference type="AlphaFoldDB" id="A0A7J7CA83"/>
<evidence type="ECO:0000313" key="9">
    <source>
        <dbReference type="Proteomes" id="UP000593562"/>
    </source>
</evidence>
<organism evidence="8 9">
    <name type="scientific">Tripterygium wilfordii</name>
    <name type="common">Thunder God vine</name>
    <dbReference type="NCBI Taxonomy" id="458696"/>
    <lineage>
        <taxon>Eukaryota</taxon>
        <taxon>Viridiplantae</taxon>
        <taxon>Streptophyta</taxon>
        <taxon>Embryophyta</taxon>
        <taxon>Tracheophyta</taxon>
        <taxon>Spermatophyta</taxon>
        <taxon>Magnoliopsida</taxon>
        <taxon>eudicotyledons</taxon>
        <taxon>Gunneridae</taxon>
        <taxon>Pentapetalae</taxon>
        <taxon>rosids</taxon>
        <taxon>fabids</taxon>
        <taxon>Celastrales</taxon>
        <taxon>Celastraceae</taxon>
        <taxon>Tripterygium</taxon>
    </lineage>
</organism>
<comment type="caution">
    <text evidence="8">The sequence shown here is derived from an EMBL/GenBank/DDBJ whole genome shotgun (WGS) entry which is preliminary data.</text>
</comment>
<feature type="domain" description="AAA+ ATPase" evidence="7">
    <location>
        <begin position="156"/>
        <end position="295"/>
    </location>
</feature>
<keyword evidence="3" id="KW-0677">Repeat</keyword>
<keyword evidence="4" id="KW-0547">Nucleotide-binding</keyword>
<dbReference type="Pfam" id="PF23247">
    <property type="entry name" value="LRR_RPS2"/>
    <property type="match status" value="1"/>
</dbReference>
<dbReference type="Gene3D" id="3.80.10.10">
    <property type="entry name" value="Ribonuclease Inhibitor"/>
    <property type="match status" value="1"/>
</dbReference>
<dbReference type="OrthoDB" id="1926275at2759"/>
<protein>
    <submittedName>
        <fullName evidence="8">Disease resistance protein</fullName>
    </submittedName>
</protein>
<dbReference type="SMART" id="SM00382">
    <property type="entry name" value="AAA"/>
    <property type="match status" value="1"/>
</dbReference>
<reference evidence="8 9" key="1">
    <citation type="journal article" date="2020" name="Nat. Commun.">
        <title>Genome of Tripterygium wilfordii and identification of cytochrome P450 involved in triptolide biosynthesis.</title>
        <authorList>
            <person name="Tu L."/>
            <person name="Su P."/>
            <person name="Zhang Z."/>
            <person name="Gao L."/>
            <person name="Wang J."/>
            <person name="Hu T."/>
            <person name="Zhou J."/>
            <person name="Zhang Y."/>
            <person name="Zhao Y."/>
            <person name="Liu Y."/>
            <person name="Song Y."/>
            <person name="Tong Y."/>
            <person name="Lu Y."/>
            <person name="Yang J."/>
            <person name="Xu C."/>
            <person name="Jia M."/>
            <person name="Peters R.J."/>
            <person name="Huang L."/>
            <person name="Gao W."/>
        </authorList>
    </citation>
    <scope>NUCLEOTIDE SEQUENCE [LARGE SCALE GENOMIC DNA]</scope>
    <source>
        <strain evidence="9">cv. XIE 37</strain>
        <tissue evidence="8">Leaf</tissue>
    </source>
</reference>
<dbReference type="FunFam" id="1.10.10.10:FF:000322">
    <property type="entry name" value="Probable disease resistance protein At1g63360"/>
    <property type="match status" value="1"/>
</dbReference>
<gene>
    <name evidence="8" type="ORF">HS088_TW19G00249</name>
</gene>
<evidence type="ECO:0000256" key="4">
    <source>
        <dbReference type="ARBA" id="ARBA00022741"/>
    </source>
</evidence>
<dbReference type="Pfam" id="PF13855">
    <property type="entry name" value="LRR_8"/>
    <property type="match status" value="1"/>
</dbReference>
<dbReference type="SUPFAM" id="SSF52540">
    <property type="entry name" value="P-loop containing nucleoside triphosphate hydrolases"/>
    <property type="match status" value="1"/>
</dbReference>
<dbReference type="Gene3D" id="1.10.8.430">
    <property type="entry name" value="Helical domain of apoptotic protease-activating factors"/>
    <property type="match status" value="1"/>
</dbReference>
<dbReference type="Gene3D" id="3.40.50.300">
    <property type="entry name" value="P-loop containing nucleotide triphosphate hydrolases"/>
    <property type="match status" value="1"/>
</dbReference>
<dbReference type="GO" id="GO:0005524">
    <property type="term" value="F:ATP binding"/>
    <property type="evidence" value="ECO:0007669"/>
    <property type="project" value="UniProtKB-KW"/>
</dbReference>
<dbReference type="SUPFAM" id="SSF52058">
    <property type="entry name" value="L domain-like"/>
    <property type="match status" value="1"/>
</dbReference>
<keyword evidence="2" id="KW-0433">Leucine-rich repeat</keyword>
<evidence type="ECO:0000313" key="8">
    <source>
        <dbReference type="EMBL" id="KAF5730656.1"/>
    </source>
</evidence>
<comment type="similarity">
    <text evidence="1">Belongs to the disease resistance NB-LRR family.</text>
</comment>
<dbReference type="InterPro" id="IPR032675">
    <property type="entry name" value="LRR_dom_sf"/>
</dbReference>
<sequence>MESIGKAVLSWVSNKVNHHVCLDENVNKLKRKFEYLNGREEDVVTRLGTELQQGKKLKKEVEVWLGDVQRINDERHAIESEIRDGRYLLRTELGKRVVEMTDEAERLYQKGSFPCGLVFDAPRPRGEILATTNLVGQTTAQRKMEEIWKILKHNDNVRKIGLYGMGGSGKTTLMKHINNRLLEDPPKFGKVIWITVSKPFNISRLQHDIGTTLDLDLSRIEDETKRASKIHAALRRKRRCVIILDDMWEAFPLEAIGIPEPTQENKSKLVLTTRSLDVCRRMECEGIKMELLSKEEAWELFSGRVGNHVLVDPSIEAIARKVADECACLPLAVVTVAGSMRAKDDLCEWRTALRELREVTERHTDILETLKFSYNRLKNQKLQECFLYCALYPEDFEIDREELIEHLIAEGIIDVLDCRKAEHDKGHVMLNELENACLLERVEGHQRLKCVKMHDLIRDMAIRIMSVSPRSMVKAGLQLREIPDEENWTADLEKVSLMKNYIEEIPSSHRPRCHSLSTLFLSRNEYLSSLSDSLFLDLCGVKVLDLSYTRVTELPSSISNLGNLRALLLRCCEMECVPSLSKNRALKKLDLCDCARLKEVPHGIEMLSNLTYLNLHGTIDLEELPSGILPKLSRLQFLKFHCFSRSLTVAGQEIARLRKLETLECQFSGVGDFNKYVSSLANYPGPSTRDDDMEAQRLNDYLLVMGPIDGTSLETHFREKKFSKEAWLLNYSIGREAPNRLVLPKDIQSLFIEECHDLRSLCNNIPSLKYATELKCLEVEYCDGVECLLSLSSSASYRPLQSLEKLCLEKLESLRVLFNTEGFVASPSATICGGTFSCLKIFVLSKCPNIKQLFPPGLLPNLQNLEEIQVTRCEKLEGFIVNNNVDVLITEFKLPKLKVFKLCWLPELKSICGHGVAMACDSLQVIDINCCWKLKRIPFVLPAPSPLKKIYTNKEWWESLEWDHLDAKNALQPLCQFIYTMSY</sequence>
<proteinExistence type="inferred from homology"/>
<dbReference type="GO" id="GO:0043531">
    <property type="term" value="F:ADP binding"/>
    <property type="evidence" value="ECO:0007669"/>
    <property type="project" value="InterPro"/>
</dbReference>
<name>A0A7J7CA83_TRIWF</name>
<keyword evidence="6" id="KW-0067">ATP-binding</keyword>
<evidence type="ECO:0000259" key="7">
    <source>
        <dbReference type="SMART" id="SM00382"/>
    </source>
</evidence>
<evidence type="ECO:0000256" key="5">
    <source>
        <dbReference type="ARBA" id="ARBA00022821"/>
    </source>
</evidence>
<evidence type="ECO:0000256" key="3">
    <source>
        <dbReference type="ARBA" id="ARBA00022737"/>
    </source>
</evidence>
<keyword evidence="9" id="KW-1185">Reference proteome</keyword>
<dbReference type="PANTHER" id="PTHR33463:SF187">
    <property type="entry name" value="AND NB-ARC DOMAIN DISEASE RESISTANCE PROTEIN, PUTATIVE-RELATED"/>
    <property type="match status" value="1"/>
</dbReference>
<dbReference type="PRINTS" id="PR00364">
    <property type="entry name" value="DISEASERSIST"/>
</dbReference>
<dbReference type="InterPro" id="IPR036388">
    <property type="entry name" value="WH-like_DNA-bd_sf"/>
</dbReference>
<dbReference type="InterPro" id="IPR042197">
    <property type="entry name" value="Apaf_helical"/>
</dbReference>
<dbReference type="InterPro" id="IPR027417">
    <property type="entry name" value="P-loop_NTPase"/>
</dbReference>
<evidence type="ECO:0000256" key="1">
    <source>
        <dbReference type="ARBA" id="ARBA00008894"/>
    </source>
</evidence>
<dbReference type="GO" id="GO:0006952">
    <property type="term" value="P:defense response"/>
    <property type="evidence" value="ECO:0007669"/>
    <property type="project" value="UniProtKB-KW"/>
</dbReference>
<evidence type="ECO:0000256" key="2">
    <source>
        <dbReference type="ARBA" id="ARBA00022614"/>
    </source>
</evidence>
<evidence type="ECO:0000256" key="6">
    <source>
        <dbReference type="ARBA" id="ARBA00022840"/>
    </source>
</evidence>
<dbReference type="Pfam" id="PF00931">
    <property type="entry name" value="NB-ARC"/>
    <property type="match status" value="1"/>
</dbReference>
<dbReference type="InterPro" id="IPR003593">
    <property type="entry name" value="AAA+_ATPase"/>
</dbReference>
<dbReference type="Proteomes" id="UP000593562">
    <property type="component" value="Unassembled WGS sequence"/>
</dbReference>
<dbReference type="InterPro" id="IPR058922">
    <property type="entry name" value="WHD_DRP"/>
</dbReference>
<dbReference type="InterPro" id="IPR057135">
    <property type="entry name" value="At4g27190-like_LRR"/>
</dbReference>
<dbReference type="EMBL" id="JAAARO010000019">
    <property type="protein sequence ID" value="KAF5730656.1"/>
    <property type="molecule type" value="Genomic_DNA"/>
</dbReference>
<dbReference type="FunFam" id="3.40.50.300:FF:001091">
    <property type="entry name" value="Probable disease resistance protein At1g61300"/>
    <property type="match status" value="1"/>
</dbReference>
<keyword evidence="5" id="KW-0611">Plant defense</keyword>
<dbReference type="InterPro" id="IPR050905">
    <property type="entry name" value="Plant_NBS-LRR"/>
</dbReference>
<accession>A0A7J7CA83</accession>
<dbReference type="PANTHER" id="PTHR33463">
    <property type="entry name" value="NB-ARC DOMAIN-CONTAINING PROTEIN-RELATED"/>
    <property type="match status" value="1"/>
</dbReference>